<protein>
    <recommendedName>
        <fullName evidence="3">Peptidase M28 domain-containing protein</fullName>
    </recommendedName>
</protein>
<comment type="caution">
    <text evidence="4">The sequence shown here is derived from an EMBL/GenBank/DDBJ whole genome shotgun (WGS) entry which is preliminary data.</text>
</comment>
<accession>A0A443RT76</accession>
<dbReference type="AlphaFoldDB" id="A0A443RT76"/>
<dbReference type="STRING" id="299467.A0A443RT76"/>
<evidence type="ECO:0000313" key="5">
    <source>
        <dbReference type="Proteomes" id="UP000288716"/>
    </source>
</evidence>
<reference evidence="4 5" key="1">
    <citation type="journal article" date="2018" name="Gigascience">
        <title>Genomes of trombidid mites reveal novel predicted allergens and laterally-transferred genes associated with secondary metabolism.</title>
        <authorList>
            <person name="Dong X."/>
            <person name="Chaisiri K."/>
            <person name="Xia D."/>
            <person name="Armstrong S.D."/>
            <person name="Fang Y."/>
            <person name="Donnelly M.J."/>
            <person name="Kadowaki T."/>
            <person name="McGarry J.W."/>
            <person name="Darby A.C."/>
            <person name="Makepeace B.L."/>
        </authorList>
    </citation>
    <scope>NUCLEOTIDE SEQUENCE [LARGE SCALE GENOMIC DNA]</scope>
    <source>
        <strain evidence="4">UoL-UT</strain>
    </source>
</reference>
<dbReference type="Proteomes" id="UP000288716">
    <property type="component" value="Unassembled WGS sequence"/>
</dbReference>
<dbReference type="SUPFAM" id="SSF53187">
    <property type="entry name" value="Zn-dependent exopeptidases"/>
    <property type="match status" value="1"/>
</dbReference>
<feature type="domain" description="Peptidase M28" evidence="3">
    <location>
        <begin position="2"/>
        <end position="109"/>
    </location>
</feature>
<dbReference type="PANTHER" id="PTHR12147:SF26">
    <property type="entry name" value="PEPTIDASE M28 DOMAIN-CONTAINING PROTEIN"/>
    <property type="match status" value="1"/>
</dbReference>
<organism evidence="4 5">
    <name type="scientific">Leptotrombidium deliense</name>
    <dbReference type="NCBI Taxonomy" id="299467"/>
    <lineage>
        <taxon>Eukaryota</taxon>
        <taxon>Metazoa</taxon>
        <taxon>Ecdysozoa</taxon>
        <taxon>Arthropoda</taxon>
        <taxon>Chelicerata</taxon>
        <taxon>Arachnida</taxon>
        <taxon>Acari</taxon>
        <taxon>Acariformes</taxon>
        <taxon>Trombidiformes</taxon>
        <taxon>Prostigmata</taxon>
        <taxon>Anystina</taxon>
        <taxon>Parasitengona</taxon>
        <taxon>Trombiculoidea</taxon>
        <taxon>Trombiculidae</taxon>
        <taxon>Leptotrombidium</taxon>
    </lineage>
</organism>
<dbReference type="EMBL" id="NCKV01038680">
    <property type="protein sequence ID" value="RWS18497.1"/>
    <property type="molecule type" value="Genomic_DNA"/>
</dbReference>
<evidence type="ECO:0000259" key="3">
    <source>
        <dbReference type="Pfam" id="PF04389"/>
    </source>
</evidence>
<dbReference type="VEuPathDB" id="VectorBase:LDEU013543"/>
<comment type="similarity">
    <text evidence="2">Belongs to the peptidase M28 family. M28B subfamily.</text>
</comment>
<dbReference type="InterPro" id="IPR007484">
    <property type="entry name" value="Peptidase_M28"/>
</dbReference>
<sequence length="183" mass="20886">MVAVIEIARLLETRNQTLNHTIYFVAFDLEEYGLLGSIAFVRDYLIPEEINKGVKFTGAYILDMILSYNDSAFSQRLPPDFIQTNPSETMKIYANQGRGDFLSVLKRDVLDDALWNAYADAWNNISANTNYKIYRFSAPIPVNASRSVITLYSTYSRSDHAAFWHQGNTYSGEPFRAILINDM</sequence>
<evidence type="ECO:0000256" key="1">
    <source>
        <dbReference type="ARBA" id="ARBA00001947"/>
    </source>
</evidence>
<dbReference type="Pfam" id="PF04389">
    <property type="entry name" value="Peptidase_M28"/>
    <property type="match status" value="1"/>
</dbReference>
<dbReference type="GO" id="GO:0006508">
    <property type="term" value="P:proteolysis"/>
    <property type="evidence" value="ECO:0007669"/>
    <property type="project" value="InterPro"/>
</dbReference>
<comment type="cofactor">
    <cofactor evidence="1">
        <name>Zn(2+)</name>
        <dbReference type="ChEBI" id="CHEBI:29105"/>
    </cofactor>
</comment>
<dbReference type="OrthoDB" id="2214at2759"/>
<dbReference type="InterPro" id="IPR045175">
    <property type="entry name" value="M28_fam"/>
</dbReference>
<gene>
    <name evidence="4" type="ORF">B4U80_00588</name>
</gene>
<keyword evidence="5" id="KW-1185">Reference proteome</keyword>
<dbReference type="Gene3D" id="3.40.630.10">
    <property type="entry name" value="Zn peptidases"/>
    <property type="match status" value="1"/>
</dbReference>
<proteinExistence type="inferred from homology"/>
<dbReference type="PANTHER" id="PTHR12147">
    <property type="entry name" value="METALLOPEPTIDASE M28 FAMILY MEMBER"/>
    <property type="match status" value="1"/>
</dbReference>
<evidence type="ECO:0000256" key="2">
    <source>
        <dbReference type="ARBA" id="ARBA00005634"/>
    </source>
</evidence>
<dbReference type="GO" id="GO:0008235">
    <property type="term" value="F:metalloexopeptidase activity"/>
    <property type="evidence" value="ECO:0007669"/>
    <property type="project" value="InterPro"/>
</dbReference>
<feature type="non-terminal residue" evidence="4">
    <location>
        <position position="183"/>
    </location>
</feature>
<evidence type="ECO:0000313" key="4">
    <source>
        <dbReference type="EMBL" id="RWS18497.1"/>
    </source>
</evidence>
<name>A0A443RT76_9ACAR</name>